<dbReference type="Proteomes" id="UP000807769">
    <property type="component" value="Unassembled WGS sequence"/>
</dbReference>
<dbReference type="RefSeq" id="XP_041194332.1">
    <property type="nucleotide sequence ID" value="XM_041335312.1"/>
</dbReference>
<reference evidence="1" key="1">
    <citation type="journal article" date="2020" name="New Phytol.">
        <title>Comparative genomics reveals dynamic genome evolution in host specialist ectomycorrhizal fungi.</title>
        <authorList>
            <person name="Lofgren L.A."/>
            <person name="Nguyen N.H."/>
            <person name="Vilgalys R."/>
            <person name="Ruytinx J."/>
            <person name="Liao H.L."/>
            <person name="Branco S."/>
            <person name="Kuo A."/>
            <person name="LaButti K."/>
            <person name="Lipzen A."/>
            <person name="Andreopoulos W."/>
            <person name="Pangilinan J."/>
            <person name="Riley R."/>
            <person name="Hundley H."/>
            <person name="Na H."/>
            <person name="Barry K."/>
            <person name="Grigoriev I.V."/>
            <person name="Stajich J.E."/>
            <person name="Kennedy P.G."/>
        </authorList>
    </citation>
    <scope>NUCLEOTIDE SEQUENCE</scope>
    <source>
        <strain evidence="1">MN1</strain>
    </source>
</reference>
<protein>
    <submittedName>
        <fullName evidence="1">Uncharacterized protein</fullName>
    </submittedName>
</protein>
<gene>
    <name evidence="1" type="ORF">BJ212DRAFT_1345661</name>
</gene>
<proteinExistence type="predicted"/>
<sequence>KTPWQSLCGVVDYSGIFDAECRHPLSRCMESTRVVILGSLRQVPNMIGQMLDSTVLLVLEKRQWRSPLLRR</sequence>
<feature type="non-terminal residue" evidence="1">
    <location>
        <position position="1"/>
    </location>
</feature>
<organism evidence="1 2">
    <name type="scientific">Suillus subaureus</name>
    <dbReference type="NCBI Taxonomy" id="48587"/>
    <lineage>
        <taxon>Eukaryota</taxon>
        <taxon>Fungi</taxon>
        <taxon>Dikarya</taxon>
        <taxon>Basidiomycota</taxon>
        <taxon>Agaricomycotina</taxon>
        <taxon>Agaricomycetes</taxon>
        <taxon>Agaricomycetidae</taxon>
        <taxon>Boletales</taxon>
        <taxon>Suillineae</taxon>
        <taxon>Suillaceae</taxon>
        <taxon>Suillus</taxon>
    </lineage>
</organism>
<name>A0A9P7EDX5_9AGAM</name>
<dbReference type="AlphaFoldDB" id="A0A9P7EDX5"/>
<dbReference type="OrthoDB" id="2682120at2759"/>
<comment type="caution">
    <text evidence="1">The sequence shown here is derived from an EMBL/GenBank/DDBJ whole genome shotgun (WGS) entry which is preliminary data.</text>
</comment>
<evidence type="ECO:0000313" key="2">
    <source>
        <dbReference type="Proteomes" id="UP000807769"/>
    </source>
</evidence>
<evidence type="ECO:0000313" key="1">
    <source>
        <dbReference type="EMBL" id="KAG1818460.1"/>
    </source>
</evidence>
<dbReference type="GeneID" id="64629329"/>
<keyword evidence="2" id="KW-1185">Reference proteome</keyword>
<dbReference type="EMBL" id="JABBWG010000011">
    <property type="protein sequence ID" value="KAG1818460.1"/>
    <property type="molecule type" value="Genomic_DNA"/>
</dbReference>
<accession>A0A9P7EDX5</accession>